<evidence type="ECO:0000259" key="1">
    <source>
        <dbReference type="SMART" id="SM00481"/>
    </source>
</evidence>
<name>A0A7Z8KPX8_9EURY</name>
<sequence>MDQNELDNLYKYDLHVHSIYSYDSLSTLKNILKKAKSLGLDGLAITDHDTIKGSLKMSDLNKQLGNPLNVIIGSEIKTNLGDVIGLFLSDEIVSRNFEDVLDEIHNQNGFAILPHPYKTFEYIPQNVLKQIDAIEIFNARIPEILNNKSNDLVMKTHMLYTGGSDAHMIRHVGKGLTAYSQDIGPLSVDNIKIALKNPCIYGEVYSRKYRYYTVAVGNIRKKKIGHLSKIIYNESKKIIADRK</sequence>
<dbReference type="Gene3D" id="3.20.20.140">
    <property type="entry name" value="Metal-dependent hydrolases"/>
    <property type="match status" value="1"/>
</dbReference>
<dbReference type="RefSeq" id="WP_154808828.1">
    <property type="nucleotide sequence ID" value="NZ_VIAQ01000009.1"/>
</dbReference>
<dbReference type="Pfam" id="PF02811">
    <property type="entry name" value="PHP"/>
    <property type="match status" value="1"/>
</dbReference>
<dbReference type="AlphaFoldDB" id="A0A7Z8KPX8"/>
<organism evidence="2 3">
    <name type="scientific">Methanolobus vulcani</name>
    <dbReference type="NCBI Taxonomy" id="38026"/>
    <lineage>
        <taxon>Archaea</taxon>
        <taxon>Methanobacteriati</taxon>
        <taxon>Methanobacteriota</taxon>
        <taxon>Stenosarchaea group</taxon>
        <taxon>Methanomicrobia</taxon>
        <taxon>Methanosarcinales</taxon>
        <taxon>Methanosarcinaceae</taxon>
        <taxon>Methanolobus</taxon>
    </lineage>
</organism>
<dbReference type="SMART" id="SM00481">
    <property type="entry name" value="POLIIIAc"/>
    <property type="match status" value="1"/>
</dbReference>
<keyword evidence="3" id="KW-1185">Reference proteome</keyword>
<evidence type="ECO:0000313" key="3">
    <source>
        <dbReference type="Proteomes" id="UP000319335"/>
    </source>
</evidence>
<dbReference type="CDD" id="cd07432">
    <property type="entry name" value="PHP_HisPPase"/>
    <property type="match status" value="1"/>
</dbReference>
<dbReference type="Pfam" id="PF13263">
    <property type="entry name" value="PHP_C"/>
    <property type="match status" value="1"/>
</dbReference>
<dbReference type="SUPFAM" id="SSF89550">
    <property type="entry name" value="PHP domain-like"/>
    <property type="match status" value="1"/>
</dbReference>
<protein>
    <submittedName>
        <fullName evidence="2">PHP domain-containing protein</fullName>
    </submittedName>
</protein>
<dbReference type="PANTHER" id="PTHR42924:SF3">
    <property type="entry name" value="POLYMERASE_HISTIDINOL PHOSPHATASE N-TERMINAL DOMAIN-CONTAINING PROTEIN"/>
    <property type="match status" value="1"/>
</dbReference>
<dbReference type="OrthoDB" id="63337at2157"/>
<dbReference type="EMBL" id="VIAQ01000009">
    <property type="protein sequence ID" value="TQD27257.1"/>
    <property type="molecule type" value="Genomic_DNA"/>
</dbReference>
<dbReference type="Proteomes" id="UP000319335">
    <property type="component" value="Unassembled WGS sequence"/>
</dbReference>
<dbReference type="GO" id="GO:0035312">
    <property type="term" value="F:5'-3' DNA exonuclease activity"/>
    <property type="evidence" value="ECO:0007669"/>
    <property type="project" value="TreeGrafter"/>
</dbReference>
<dbReference type="PANTHER" id="PTHR42924">
    <property type="entry name" value="EXONUCLEASE"/>
    <property type="match status" value="1"/>
</dbReference>
<dbReference type="InterPro" id="IPR004013">
    <property type="entry name" value="PHP_dom"/>
</dbReference>
<dbReference type="InterPro" id="IPR052018">
    <property type="entry name" value="PHP_domain"/>
</dbReference>
<dbReference type="InterPro" id="IPR003141">
    <property type="entry name" value="Pol/His_phosphatase_N"/>
</dbReference>
<proteinExistence type="predicted"/>
<comment type="caution">
    <text evidence="2">The sequence shown here is derived from an EMBL/GenBank/DDBJ whole genome shotgun (WGS) entry which is preliminary data.</text>
</comment>
<accession>A0A7Z8KPX8</accession>
<dbReference type="InterPro" id="IPR016195">
    <property type="entry name" value="Pol/histidinol_Pase-like"/>
</dbReference>
<evidence type="ECO:0000313" key="2">
    <source>
        <dbReference type="EMBL" id="TQD27257.1"/>
    </source>
</evidence>
<reference evidence="2 3" key="1">
    <citation type="submission" date="2019-06" db="EMBL/GenBank/DDBJ databases">
        <title>Draft genome sequence of Methanolobus vulcani B1d.</title>
        <authorList>
            <person name="Creighbaum A.J."/>
            <person name="Ticak T."/>
            <person name="Hariraju D."/>
            <person name="Arivett B.A."/>
            <person name="Ferguson D.J.Jr."/>
        </authorList>
    </citation>
    <scope>NUCLEOTIDE SEQUENCE [LARGE SCALE GENOMIC DNA]</scope>
    <source>
        <strain evidence="2 3">B1d</strain>
    </source>
</reference>
<gene>
    <name evidence="2" type="ORF">FKV42_03255</name>
</gene>
<dbReference type="GO" id="GO:0004534">
    <property type="term" value="F:5'-3' RNA exonuclease activity"/>
    <property type="evidence" value="ECO:0007669"/>
    <property type="project" value="TreeGrafter"/>
</dbReference>
<feature type="domain" description="Polymerase/histidinol phosphatase N-terminal" evidence="1">
    <location>
        <begin position="12"/>
        <end position="80"/>
    </location>
</feature>